<accession>A0A6H9V9C7</accession>
<gene>
    <name evidence="1" type="ORF">F7R91_05665</name>
</gene>
<proteinExistence type="predicted"/>
<dbReference type="EMBL" id="VZRB01000003">
    <property type="protein sequence ID" value="KAB1149246.1"/>
    <property type="molecule type" value="Genomic_DNA"/>
</dbReference>
<protein>
    <submittedName>
        <fullName evidence="1">Uncharacterized protein</fullName>
    </submittedName>
</protein>
<dbReference type="AlphaFoldDB" id="A0A6H9V9C7"/>
<evidence type="ECO:0000313" key="2">
    <source>
        <dbReference type="Proteomes" id="UP000442707"/>
    </source>
</evidence>
<keyword evidence="2" id="KW-1185">Reference proteome</keyword>
<evidence type="ECO:0000313" key="1">
    <source>
        <dbReference type="EMBL" id="KAB1149246.1"/>
    </source>
</evidence>
<comment type="caution">
    <text evidence="1">The sequence shown here is derived from an EMBL/GenBank/DDBJ whole genome shotgun (WGS) entry which is preliminary data.</text>
</comment>
<dbReference type="RefSeq" id="WP_150945118.1">
    <property type="nucleotide sequence ID" value="NZ_VZRB01000003.1"/>
</dbReference>
<sequence>MKQNSPDAATVVRLAISESQGAIPGGWREDTVGKAVQMADWGTVCPGCDKVPAAGQRITKIFHAWWHASCGAAYLKSTAADEAWLALGHQLERRPSGFNNSETKAIVRNLLRIAGRSFTIPEQGWGDSVHGRQVAVKSAGDEATQFADVIEGYDDNDLQAAVTQAEQLNPGASAAVVGLKAWSQLDSQQQDQRLPELLAAYVELARIQADL</sequence>
<reference evidence="1 2" key="1">
    <citation type="submission" date="2019-09" db="EMBL/GenBank/DDBJ databases">
        <title>Screening of Novel Bioactive Compounds from Soil-Associated.</title>
        <authorList>
            <person name="Zhao S."/>
        </authorList>
    </citation>
    <scope>NUCLEOTIDE SEQUENCE [LARGE SCALE GENOMIC DNA]</scope>
    <source>
        <strain evidence="1 2">HIT-DPA4</strain>
    </source>
</reference>
<dbReference type="Proteomes" id="UP000442707">
    <property type="component" value="Unassembled WGS sequence"/>
</dbReference>
<organism evidence="1 2">
    <name type="scientific">Streptomyces luteolifulvus</name>
    <dbReference type="NCBI Taxonomy" id="2615112"/>
    <lineage>
        <taxon>Bacteria</taxon>
        <taxon>Bacillati</taxon>
        <taxon>Actinomycetota</taxon>
        <taxon>Actinomycetes</taxon>
        <taxon>Kitasatosporales</taxon>
        <taxon>Streptomycetaceae</taxon>
        <taxon>Streptomyces</taxon>
    </lineage>
</organism>
<name>A0A6H9V9C7_9ACTN</name>